<evidence type="ECO:0000313" key="4">
    <source>
        <dbReference type="Proteomes" id="UP000499080"/>
    </source>
</evidence>
<name>A0A4Y2QNM2_ARAVE</name>
<proteinExistence type="predicted"/>
<sequence length="34" mass="3999">QNTWKSVALNIQRNAGFIYPASSKKIFLKYQRNI</sequence>
<dbReference type="Proteomes" id="UP000499080">
    <property type="component" value="Unassembled WGS sequence"/>
</dbReference>
<evidence type="ECO:0000313" key="1">
    <source>
        <dbReference type="EMBL" id="GBN64917.1"/>
    </source>
</evidence>
<dbReference type="EMBL" id="BGPR01015883">
    <property type="protein sequence ID" value="GBN70971.1"/>
    <property type="molecule type" value="Genomic_DNA"/>
</dbReference>
<feature type="non-terminal residue" evidence="1">
    <location>
        <position position="1"/>
    </location>
</feature>
<dbReference type="EMBL" id="BGPR01015882">
    <property type="protein sequence ID" value="GBN70965.1"/>
    <property type="molecule type" value="Genomic_DNA"/>
</dbReference>
<accession>A0A4Y2QNM2</accession>
<dbReference type="AlphaFoldDB" id="A0A4Y2QNM2"/>
<organism evidence="1 4">
    <name type="scientific">Araneus ventricosus</name>
    <name type="common">Orbweaver spider</name>
    <name type="synonym">Epeira ventricosa</name>
    <dbReference type="NCBI Taxonomy" id="182803"/>
    <lineage>
        <taxon>Eukaryota</taxon>
        <taxon>Metazoa</taxon>
        <taxon>Ecdysozoa</taxon>
        <taxon>Arthropoda</taxon>
        <taxon>Chelicerata</taxon>
        <taxon>Arachnida</taxon>
        <taxon>Araneae</taxon>
        <taxon>Araneomorphae</taxon>
        <taxon>Entelegynae</taxon>
        <taxon>Araneoidea</taxon>
        <taxon>Araneidae</taxon>
        <taxon>Araneus</taxon>
    </lineage>
</organism>
<evidence type="ECO:0000313" key="3">
    <source>
        <dbReference type="EMBL" id="GBN70971.1"/>
    </source>
</evidence>
<protein>
    <submittedName>
        <fullName evidence="1">Uncharacterized protein</fullName>
    </submittedName>
</protein>
<dbReference type="EMBL" id="BGPR01014366">
    <property type="protein sequence ID" value="GBN64917.1"/>
    <property type="molecule type" value="Genomic_DNA"/>
</dbReference>
<reference evidence="1 4" key="1">
    <citation type="journal article" date="2019" name="Sci. Rep.">
        <title>Orb-weaving spider Araneus ventricosus genome elucidates the spidroin gene catalogue.</title>
        <authorList>
            <person name="Kono N."/>
            <person name="Nakamura H."/>
            <person name="Ohtoshi R."/>
            <person name="Moran D.A.P."/>
            <person name="Shinohara A."/>
            <person name="Yoshida Y."/>
            <person name="Fujiwara M."/>
            <person name="Mori M."/>
            <person name="Tomita M."/>
            <person name="Arakawa K."/>
        </authorList>
    </citation>
    <scope>NUCLEOTIDE SEQUENCE [LARGE SCALE GENOMIC DNA]</scope>
</reference>
<keyword evidence="4" id="KW-1185">Reference proteome</keyword>
<gene>
    <name evidence="1" type="ORF">AVEN_138063-2_1</name>
    <name evidence="2" type="ORF">AVEN_241750-2_1</name>
    <name evidence="3" type="ORF">AVEN_260925-2_1</name>
</gene>
<comment type="caution">
    <text evidence="1">The sequence shown here is derived from an EMBL/GenBank/DDBJ whole genome shotgun (WGS) entry which is preliminary data.</text>
</comment>
<evidence type="ECO:0000313" key="2">
    <source>
        <dbReference type="EMBL" id="GBN70965.1"/>
    </source>
</evidence>